<dbReference type="Pfam" id="PF01210">
    <property type="entry name" value="NAD_Gly3P_dh_N"/>
    <property type="match status" value="1"/>
</dbReference>
<accession>A0A1X0VAK7</accession>
<evidence type="ECO:0000313" key="3">
    <source>
        <dbReference type="Proteomes" id="UP000192288"/>
    </source>
</evidence>
<dbReference type="AlphaFoldDB" id="A0A1X0VAK7"/>
<dbReference type="Proteomes" id="UP000192288">
    <property type="component" value="Unassembled WGS sequence"/>
</dbReference>
<evidence type="ECO:0000313" key="2">
    <source>
        <dbReference type="EMBL" id="ORI95531.1"/>
    </source>
</evidence>
<feature type="domain" description="Glycerol-3-phosphate dehydrogenase NAD-dependent N-terminal" evidence="1">
    <location>
        <begin position="3"/>
        <end position="64"/>
    </location>
</feature>
<dbReference type="SUPFAM" id="SSF51735">
    <property type="entry name" value="NAD(P)-binding Rossmann-fold domains"/>
    <property type="match status" value="1"/>
</dbReference>
<evidence type="ECO:0000259" key="1">
    <source>
        <dbReference type="Pfam" id="PF01210"/>
    </source>
</evidence>
<gene>
    <name evidence="2" type="ORF">BMR96_11035</name>
</gene>
<dbReference type="GO" id="GO:0051287">
    <property type="term" value="F:NAD binding"/>
    <property type="evidence" value="ECO:0007669"/>
    <property type="project" value="InterPro"/>
</dbReference>
<name>A0A1X0VAK7_LEUPS</name>
<proteinExistence type="predicted"/>
<sequence length="64" mass="6877">MTKIAVLGGGSWGTALANVAAENNNDVRLWTRTATQADEINSQHTNQKYLPDAKLSSELMATSN</sequence>
<dbReference type="EMBL" id="MPLS01000222">
    <property type="protein sequence ID" value="ORI95531.1"/>
    <property type="molecule type" value="Genomic_DNA"/>
</dbReference>
<dbReference type="Gene3D" id="3.40.50.720">
    <property type="entry name" value="NAD(P)-binding Rossmann-like Domain"/>
    <property type="match status" value="1"/>
</dbReference>
<dbReference type="GO" id="GO:0046168">
    <property type="term" value="P:glycerol-3-phosphate catabolic process"/>
    <property type="evidence" value="ECO:0007669"/>
    <property type="project" value="InterPro"/>
</dbReference>
<reference evidence="2 3" key="1">
    <citation type="journal article" date="2017" name="Front. Microbiol.">
        <title>Genomic Characterization of Dairy Associated Leuconostoc Species and Diversity of Leuconostocs in Undefined Mixed Mesophilic Starter Cultures.</title>
        <authorList>
            <person name="Frantzen C.A."/>
            <person name="Kot W."/>
            <person name="Pedersen T.B."/>
            <person name="Ardo Y.M."/>
            <person name="Broadbent J.R."/>
            <person name="Neve H."/>
            <person name="Hansen L.H."/>
            <person name="Dal Bello F."/>
            <person name="Ostlie H.M."/>
            <person name="Kleppen H.P."/>
            <person name="Vogensen F.K."/>
            <person name="Holo H."/>
        </authorList>
    </citation>
    <scope>NUCLEOTIDE SEQUENCE [LARGE SCALE GENOMIC DNA]</scope>
    <source>
        <strain evidence="2 3">LMGCF08</strain>
    </source>
</reference>
<dbReference type="GO" id="GO:0005829">
    <property type="term" value="C:cytosol"/>
    <property type="evidence" value="ECO:0007669"/>
    <property type="project" value="TreeGrafter"/>
</dbReference>
<dbReference type="PANTHER" id="PTHR11728:SF1">
    <property type="entry name" value="GLYCEROL-3-PHOSPHATE DEHYDROGENASE [NAD(+)] 2, CHLOROPLASTIC"/>
    <property type="match status" value="1"/>
</dbReference>
<dbReference type="GO" id="GO:0047952">
    <property type="term" value="F:glycerol-3-phosphate dehydrogenase [NAD(P)+] activity"/>
    <property type="evidence" value="ECO:0007669"/>
    <property type="project" value="TreeGrafter"/>
</dbReference>
<dbReference type="InterPro" id="IPR036291">
    <property type="entry name" value="NAD(P)-bd_dom_sf"/>
</dbReference>
<protein>
    <submittedName>
        <fullName evidence="2">Glycerol-3-phosphate dehydrogenase</fullName>
    </submittedName>
</protein>
<feature type="non-terminal residue" evidence="2">
    <location>
        <position position="64"/>
    </location>
</feature>
<dbReference type="PANTHER" id="PTHR11728">
    <property type="entry name" value="GLYCEROL-3-PHOSPHATE DEHYDROGENASE"/>
    <property type="match status" value="1"/>
</dbReference>
<organism evidence="2 3">
    <name type="scientific">Leuconostoc pseudomesenteroides</name>
    <dbReference type="NCBI Taxonomy" id="33968"/>
    <lineage>
        <taxon>Bacteria</taxon>
        <taxon>Bacillati</taxon>
        <taxon>Bacillota</taxon>
        <taxon>Bacilli</taxon>
        <taxon>Lactobacillales</taxon>
        <taxon>Lactobacillaceae</taxon>
        <taxon>Leuconostoc</taxon>
    </lineage>
</organism>
<dbReference type="InterPro" id="IPR011128">
    <property type="entry name" value="G3P_DH_NAD-dep_N"/>
</dbReference>
<comment type="caution">
    <text evidence="2">The sequence shown here is derived from an EMBL/GenBank/DDBJ whole genome shotgun (WGS) entry which is preliminary data.</text>
</comment>